<dbReference type="KEGG" id="fox:FOXG_21976"/>
<dbReference type="GeneID" id="28962682"/>
<evidence type="ECO:0000256" key="1">
    <source>
        <dbReference type="ARBA" id="ARBA00023125"/>
    </source>
</evidence>
<keyword evidence="1" id="KW-0238">DNA-binding</keyword>
<dbReference type="RefSeq" id="XP_018254611.1">
    <property type="nucleotide sequence ID" value="XM_018402057.1"/>
</dbReference>
<name>A0A0J9W3W5_FUSO4</name>
<protein>
    <recommendedName>
        <fullName evidence="2">HTH CENPB-type domain-containing protein</fullName>
    </recommendedName>
</protein>
<dbReference type="Proteomes" id="UP000009097">
    <property type="component" value="Unassembled WGS sequence"/>
</dbReference>
<dbReference type="EMBL" id="DS231722">
    <property type="protein sequence ID" value="KNB17588.1"/>
    <property type="molecule type" value="Genomic_DNA"/>
</dbReference>
<dbReference type="VEuPathDB" id="FungiDB:FOXG_21710"/>
<feature type="domain" description="HTH CENPB-type" evidence="2">
    <location>
        <begin position="66"/>
        <end position="133"/>
    </location>
</feature>
<dbReference type="InterPro" id="IPR006600">
    <property type="entry name" value="HTH_CenpB_DNA-bd_dom"/>
</dbReference>
<dbReference type="KEGG" id="fox:FOXG_21710"/>
<dbReference type="GeneID" id="28962416"/>
<dbReference type="EMBL" id="DS231719">
    <property type="protein sequence ID" value="KNB16566.1"/>
    <property type="molecule type" value="Genomic_DNA"/>
</dbReference>
<dbReference type="GO" id="GO:0003677">
    <property type="term" value="F:DNA binding"/>
    <property type="evidence" value="ECO:0007669"/>
    <property type="project" value="UniProtKB-KW"/>
</dbReference>
<dbReference type="PROSITE" id="PS51253">
    <property type="entry name" value="HTH_CENPB"/>
    <property type="match status" value="1"/>
</dbReference>
<evidence type="ECO:0000259" key="2">
    <source>
        <dbReference type="PROSITE" id="PS51253"/>
    </source>
</evidence>
<evidence type="ECO:0000313" key="3">
    <source>
        <dbReference type="EMBL" id="KNB16566.1"/>
    </source>
</evidence>
<dbReference type="RefSeq" id="XP_018255633.1">
    <property type="nucleotide sequence ID" value="XM_018402356.1"/>
</dbReference>
<organism evidence="4 5">
    <name type="scientific">Fusarium oxysporum f. sp. lycopersici (strain 4287 / CBS 123668 / FGSC 9935 / NRRL 34936)</name>
    <name type="common">Fusarium vascular wilt of tomato</name>
    <dbReference type="NCBI Taxonomy" id="426428"/>
    <lineage>
        <taxon>Eukaryota</taxon>
        <taxon>Fungi</taxon>
        <taxon>Dikarya</taxon>
        <taxon>Ascomycota</taxon>
        <taxon>Pezizomycotina</taxon>
        <taxon>Sordariomycetes</taxon>
        <taxon>Hypocreomycetidae</taxon>
        <taxon>Hypocreales</taxon>
        <taxon>Nectriaceae</taxon>
        <taxon>Fusarium</taxon>
        <taxon>Fusarium oxysporum species complex</taxon>
    </lineage>
</organism>
<proteinExistence type="predicted"/>
<dbReference type="VEuPathDB" id="FungiDB:FOXG_21976"/>
<sequence>MNGKGLYMTGHLDTEARGLLSPRWHRSEESCTPVLEQNLILKTDYSDIRKLRVINAAAEKVILESALSRRVEDRMATIQEDLIELILLRERGHQPALKQEIRDFAESMASANDRGDYLGKNWVNRFFDRHPEV</sequence>
<accession>A0A0J9W3W5</accession>
<evidence type="ECO:0000313" key="5">
    <source>
        <dbReference type="Proteomes" id="UP000009097"/>
    </source>
</evidence>
<evidence type="ECO:0000313" key="4">
    <source>
        <dbReference type="EMBL" id="KNB17588.1"/>
    </source>
</evidence>
<reference evidence="4" key="1">
    <citation type="submission" date="2007-04" db="EMBL/GenBank/DDBJ databases">
        <authorList>
            <consortium name="The Broad Institute Genome Sequencing Platform"/>
            <person name="Birren B."/>
            <person name="Lander E."/>
            <person name="Galagan J."/>
            <person name="Nusbaum C."/>
            <person name="Devon K."/>
            <person name="Ma L.-J."/>
            <person name="Jaffe D."/>
            <person name="Butler J."/>
            <person name="Alvarez P."/>
            <person name="Gnerre S."/>
            <person name="Grabherr M."/>
            <person name="Kleber M."/>
            <person name="Mauceli E."/>
            <person name="Brockman W."/>
            <person name="MacCallum I.A."/>
            <person name="Young S."/>
            <person name="LaButti K."/>
            <person name="DeCaprio D."/>
            <person name="Crawford M."/>
            <person name="Koehrsen M."/>
            <person name="Engels R."/>
            <person name="Montgomery P."/>
            <person name="Pearson M."/>
            <person name="Howarth C."/>
            <person name="Larson L."/>
            <person name="White J."/>
            <person name="O'Leary S."/>
            <person name="Kodira C."/>
            <person name="Zeng Q."/>
            <person name="Yandava C."/>
            <person name="Alvarado L."/>
            <person name="Kistler C."/>
            <person name="Shim W.-B."/>
            <person name="Kang S."/>
            <person name="Woloshuk C."/>
        </authorList>
    </citation>
    <scope>NUCLEOTIDE SEQUENCE</scope>
    <source>
        <strain evidence="4">4287</strain>
    </source>
</reference>
<gene>
    <name evidence="3" type="ORF">FOXG_21710</name>
    <name evidence="4" type="ORF">FOXG_21976</name>
</gene>
<reference evidence="4" key="2">
    <citation type="journal article" date="2010" name="Nature">
        <title>Comparative genomics reveals mobile pathogenicity chromosomes in Fusarium.</title>
        <authorList>
            <person name="Ma L.J."/>
            <person name="van der Does H.C."/>
            <person name="Borkovich K.A."/>
            <person name="Coleman J.J."/>
            <person name="Daboussi M.J."/>
            <person name="Di Pietro A."/>
            <person name="Dufresne M."/>
            <person name="Freitag M."/>
            <person name="Grabherr M."/>
            <person name="Henrissat B."/>
            <person name="Houterman P.M."/>
            <person name="Kang S."/>
            <person name="Shim W.B."/>
            <person name="Woloshuk C."/>
            <person name="Xie X."/>
            <person name="Xu J.R."/>
            <person name="Antoniw J."/>
            <person name="Baker S.E."/>
            <person name="Bluhm B.H."/>
            <person name="Breakspear A."/>
            <person name="Brown D.W."/>
            <person name="Butchko R.A."/>
            <person name="Chapman S."/>
            <person name="Coulson R."/>
            <person name="Coutinho P.M."/>
            <person name="Danchin E.G."/>
            <person name="Diener A."/>
            <person name="Gale L.R."/>
            <person name="Gardiner D.M."/>
            <person name="Goff S."/>
            <person name="Hammond-Kosack K.E."/>
            <person name="Hilburn K."/>
            <person name="Hua-Van A."/>
            <person name="Jonkers W."/>
            <person name="Kazan K."/>
            <person name="Kodira C.D."/>
            <person name="Koehrsen M."/>
            <person name="Kumar L."/>
            <person name="Lee Y.H."/>
            <person name="Li L."/>
            <person name="Manners J.M."/>
            <person name="Miranda-Saavedra D."/>
            <person name="Mukherjee M."/>
            <person name="Park G."/>
            <person name="Park J."/>
            <person name="Park S.Y."/>
            <person name="Proctor R.H."/>
            <person name="Regev A."/>
            <person name="Ruiz-Roldan M.C."/>
            <person name="Sain D."/>
            <person name="Sakthikumar S."/>
            <person name="Sykes S."/>
            <person name="Schwartz D.C."/>
            <person name="Turgeon B.G."/>
            <person name="Wapinski I."/>
            <person name="Yoder O."/>
            <person name="Young S."/>
            <person name="Zeng Q."/>
            <person name="Zhou S."/>
            <person name="Galagan J."/>
            <person name="Cuomo C.A."/>
            <person name="Kistler H.C."/>
            <person name="Rep M."/>
        </authorList>
    </citation>
    <scope>NUCLEOTIDE SEQUENCE [LARGE SCALE GENOMIC DNA]</scope>
    <source>
        <strain evidence="4">4287</strain>
    </source>
</reference>
<dbReference type="AlphaFoldDB" id="A0A0J9W3W5"/>